<keyword evidence="16" id="KW-0100">Branched-chain amino acid biosynthesis</keyword>
<evidence type="ECO:0000256" key="14">
    <source>
        <dbReference type="ARBA" id="ARBA00023027"/>
    </source>
</evidence>
<dbReference type="FunFam" id="3.40.718.10:FF:000006">
    <property type="entry name" value="3-isopropylmalate dehydrogenase"/>
    <property type="match status" value="1"/>
</dbReference>
<keyword evidence="14" id="KW-0520">NAD</keyword>
<accession>A0A084U5K4</accession>
<evidence type="ECO:0000256" key="7">
    <source>
        <dbReference type="ARBA" id="ARBA00013101"/>
    </source>
</evidence>
<comment type="cofactor">
    <cofactor evidence="2">
        <name>Mn(2+)</name>
        <dbReference type="ChEBI" id="CHEBI:29035"/>
    </cofactor>
</comment>
<evidence type="ECO:0000256" key="18">
    <source>
        <dbReference type="ARBA" id="ARBA00033138"/>
    </source>
</evidence>
<dbReference type="SMART" id="SM01329">
    <property type="entry name" value="Iso_dh"/>
    <property type="match status" value="1"/>
</dbReference>
<dbReference type="EC" id="1.1.1.85" evidence="7"/>
<evidence type="ECO:0000313" key="20">
    <source>
        <dbReference type="EMBL" id="KFB08240.1"/>
    </source>
</evidence>
<evidence type="ECO:0000256" key="1">
    <source>
        <dbReference type="ARBA" id="ARBA00000624"/>
    </source>
</evidence>
<dbReference type="GO" id="GO:0000287">
    <property type="term" value="F:magnesium ion binding"/>
    <property type="evidence" value="ECO:0007669"/>
    <property type="project" value="InterPro"/>
</dbReference>
<comment type="cofactor">
    <cofactor evidence="3">
        <name>Mg(2+)</name>
        <dbReference type="ChEBI" id="CHEBI:18420"/>
    </cofactor>
</comment>
<dbReference type="PANTHER" id="PTHR42979">
    <property type="entry name" value="3-ISOPROPYLMALATE DEHYDROGENASE"/>
    <property type="match status" value="1"/>
</dbReference>
<evidence type="ECO:0000313" key="21">
    <source>
        <dbReference type="Proteomes" id="UP000053675"/>
    </source>
</evidence>
<feature type="domain" description="Isopropylmalate dehydrogenase-like" evidence="19">
    <location>
        <begin position="21"/>
        <end position="372"/>
    </location>
</feature>
<name>A0A084U5K4_9HYPH</name>
<evidence type="ECO:0000256" key="12">
    <source>
        <dbReference type="ARBA" id="ARBA00022842"/>
    </source>
</evidence>
<dbReference type="Proteomes" id="UP000053675">
    <property type="component" value="Unassembled WGS sequence"/>
</dbReference>
<evidence type="ECO:0000256" key="17">
    <source>
        <dbReference type="ARBA" id="ARBA00030010"/>
    </source>
</evidence>
<evidence type="ECO:0000256" key="2">
    <source>
        <dbReference type="ARBA" id="ARBA00001936"/>
    </source>
</evidence>
<evidence type="ECO:0000256" key="10">
    <source>
        <dbReference type="ARBA" id="ARBA00022605"/>
    </source>
</evidence>
<dbReference type="GO" id="GO:0051287">
    <property type="term" value="F:NAD binding"/>
    <property type="evidence" value="ECO:0007669"/>
    <property type="project" value="InterPro"/>
</dbReference>
<evidence type="ECO:0000256" key="15">
    <source>
        <dbReference type="ARBA" id="ARBA00023211"/>
    </source>
</evidence>
<dbReference type="Gene3D" id="3.40.718.10">
    <property type="entry name" value="Isopropylmalate Dehydrogenase"/>
    <property type="match status" value="1"/>
</dbReference>
<dbReference type="PATRIC" id="fig|472175.3.peg.3450"/>
<comment type="caution">
    <text evidence="20">The sequence shown here is derived from an EMBL/GenBank/DDBJ whole genome shotgun (WGS) entry which is preliminary data.</text>
</comment>
<dbReference type="RefSeq" id="WP_051914452.1">
    <property type="nucleotide sequence ID" value="NZ_JMQM01000003.1"/>
</dbReference>
<keyword evidence="10" id="KW-0028">Amino-acid biosynthesis</keyword>
<evidence type="ECO:0000256" key="6">
    <source>
        <dbReference type="ARBA" id="ARBA00011738"/>
    </source>
</evidence>
<dbReference type="OrthoDB" id="9767905at2"/>
<comment type="subunit">
    <text evidence="6">Homodimer.</text>
</comment>
<evidence type="ECO:0000256" key="4">
    <source>
        <dbReference type="ARBA" id="ARBA00004762"/>
    </source>
</evidence>
<keyword evidence="15" id="KW-0464">Manganese</keyword>
<dbReference type="InterPro" id="IPR019818">
    <property type="entry name" value="IsoCit/isopropylmalate_DH_CS"/>
</dbReference>
<dbReference type="PROSITE" id="PS00470">
    <property type="entry name" value="IDH_IMDH"/>
    <property type="match status" value="1"/>
</dbReference>
<evidence type="ECO:0000256" key="9">
    <source>
        <dbReference type="ARBA" id="ARBA00022430"/>
    </source>
</evidence>
<keyword evidence="9" id="KW-0432">Leucine biosynthesis</keyword>
<dbReference type="InterPro" id="IPR004429">
    <property type="entry name" value="Isopropylmalate_DH"/>
</dbReference>
<evidence type="ECO:0000256" key="8">
    <source>
        <dbReference type="ARBA" id="ARBA00019276"/>
    </source>
</evidence>
<dbReference type="SUPFAM" id="SSF53659">
    <property type="entry name" value="Isocitrate/Isopropylmalate dehydrogenase-like"/>
    <property type="match status" value="1"/>
</dbReference>
<comment type="catalytic activity">
    <reaction evidence="1">
        <text>(2R,3S)-3-isopropylmalate + NAD(+) = 4-methyl-2-oxopentanoate + CO2 + NADH</text>
        <dbReference type="Rhea" id="RHEA:32271"/>
        <dbReference type="ChEBI" id="CHEBI:16526"/>
        <dbReference type="ChEBI" id="CHEBI:17865"/>
        <dbReference type="ChEBI" id="CHEBI:35121"/>
        <dbReference type="ChEBI" id="CHEBI:57540"/>
        <dbReference type="ChEBI" id="CHEBI:57945"/>
        <dbReference type="EC" id="1.1.1.85"/>
    </reaction>
</comment>
<proteinExistence type="inferred from homology"/>
<dbReference type="PANTHER" id="PTHR42979:SF1">
    <property type="entry name" value="3-ISOPROPYLMALATE DEHYDROGENASE"/>
    <property type="match status" value="1"/>
</dbReference>
<keyword evidence="21" id="KW-1185">Reference proteome</keyword>
<keyword evidence="13 20" id="KW-0560">Oxidoreductase</keyword>
<comment type="pathway">
    <text evidence="4">Amino-acid biosynthesis; L-leucine biosynthesis; L-leucine from 3-methyl-2-oxobutanoate: step 3/4.</text>
</comment>
<evidence type="ECO:0000256" key="13">
    <source>
        <dbReference type="ARBA" id="ARBA00023002"/>
    </source>
</evidence>
<comment type="similarity">
    <text evidence="5">Belongs to the isocitrate and isopropylmalate dehydrogenases family. LeuB type 1 subfamily.</text>
</comment>
<evidence type="ECO:0000256" key="11">
    <source>
        <dbReference type="ARBA" id="ARBA00022723"/>
    </source>
</evidence>
<reference evidence="20 21" key="1">
    <citation type="submission" date="2014-05" db="EMBL/GenBank/DDBJ databases">
        <title>Draft Genome Sequence of Nitratireductor basaltis Strain UMTGB225, A Marine Bacterium Isolated from Green Barrel Tunicate.</title>
        <authorList>
            <person name="Gan H.Y."/>
        </authorList>
    </citation>
    <scope>NUCLEOTIDE SEQUENCE [LARGE SCALE GENOMIC DNA]</scope>
    <source>
        <strain evidence="20 21">UMTGB225</strain>
    </source>
</reference>
<evidence type="ECO:0000256" key="5">
    <source>
        <dbReference type="ARBA" id="ARBA00008319"/>
    </source>
</evidence>
<dbReference type="Pfam" id="PF00180">
    <property type="entry name" value="Iso_dh"/>
    <property type="match status" value="1"/>
</dbReference>
<dbReference type="InterPro" id="IPR024084">
    <property type="entry name" value="IsoPropMal-DH-like_dom"/>
</dbReference>
<evidence type="ECO:0000259" key="19">
    <source>
        <dbReference type="SMART" id="SM01329"/>
    </source>
</evidence>
<dbReference type="AlphaFoldDB" id="A0A084U5K4"/>
<dbReference type="GO" id="GO:0005829">
    <property type="term" value="C:cytosol"/>
    <property type="evidence" value="ECO:0007669"/>
    <property type="project" value="TreeGrafter"/>
</dbReference>
<organism evidence="20 21">
    <name type="scientific">Nitratireductor basaltis</name>
    <dbReference type="NCBI Taxonomy" id="472175"/>
    <lineage>
        <taxon>Bacteria</taxon>
        <taxon>Pseudomonadati</taxon>
        <taxon>Pseudomonadota</taxon>
        <taxon>Alphaproteobacteria</taxon>
        <taxon>Hyphomicrobiales</taxon>
        <taxon>Phyllobacteriaceae</taxon>
        <taxon>Nitratireductor</taxon>
    </lineage>
</organism>
<dbReference type="eggNOG" id="COG0473">
    <property type="taxonomic scope" value="Bacteria"/>
</dbReference>
<evidence type="ECO:0000256" key="3">
    <source>
        <dbReference type="ARBA" id="ARBA00001946"/>
    </source>
</evidence>
<sequence length="384" mass="40803">MSVSNPPSGSTNGRNAPPRFSVAVFEGDGIGPEIMAPTVDLLSEVAAASGAFGLDFTSVPAGAGHYRDYGVSLPEESMEIARKSDAILLSAMGLPEVRYPDGTEISPQIELRMELGLFAGVRPVLIHPGQGSPLKVAEKKGFDFVIIRESTEGLFASHGKGRVNGDQSAEETLVITREVSEKLFEFAFNLARRRKETGKGPGKVHCVDKANVFQAFAFFRKIFHEVAERHTDIEAQTAYVDATALWMVQRPEMFDVMVTENMFGDILSDLGAGIMGSLGLAPSADIGLDSAVFQPCHGSAPDIAGKGLANPLAMILSASMMLEWLGHEHGVAEMLDASERVTAAVNDVIGEGRIMTPDLGGSANTEAVAGAVLEAFNRRLKAAA</sequence>
<gene>
    <name evidence="20" type="ORF">EL18_03450</name>
</gene>
<keyword evidence="11" id="KW-0479">Metal-binding</keyword>
<dbReference type="STRING" id="472175.EL18_03450"/>
<evidence type="ECO:0000256" key="16">
    <source>
        <dbReference type="ARBA" id="ARBA00023304"/>
    </source>
</evidence>
<keyword evidence="12" id="KW-0460">Magnesium</keyword>
<dbReference type="GO" id="GO:0009098">
    <property type="term" value="P:L-leucine biosynthetic process"/>
    <property type="evidence" value="ECO:0007669"/>
    <property type="project" value="UniProtKB-KW"/>
</dbReference>
<dbReference type="EMBL" id="JMQM01000003">
    <property type="protein sequence ID" value="KFB08240.1"/>
    <property type="molecule type" value="Genomic_DNA"/>
</dbReference>
<dbReference type="GO" id="GO:0003862">
    <property type="term" value="F:3-isopropylmalate dehydrogenase activity"/>
    <property type="evidence" value="ECO:0007669"/>
    <property type="project" value="UniProtKB-EC"/>
</dbReference>
<protein>
    <recommendedName>
        <fullName evidence="8">3-isopropylmalate dehydrogenase</fullName>
        <ecNumber evidence="7">1.1.1.85</ecNumber>
    </recommendedName>
    <alternativeName>
        <fullName evidence="18">3-IPM-DH</fullName>
    </alternativeName>
    <alternativeName>
        <fullName evidence="17">Beta-IPM dehydrogenase</fullName>
    </alternativeName>
</protein>